<gene>
    <name evidence="3" type="ORF">AQS70_07810</name>
</gene>
<dbReference type="OrthoDB" id="9803968at2"/>
<accession>A0A0Q0X3H3</accession>
<proteinExistence type="predicted"/>
<dbReference type="RefSeq" id="WP_055102262.1">
    <property type="nucleotide sequence ID" value="NZ_LLWH01000090.1"/>
</dbReference>
<dbReference type="InterPro" id="IPR020845">
    <property type="entry name" value="AMP-binding_CS"/>
</dbReference>
<organism evidence="3 4">
    <name type="scientific">Pseudomonas endophytica</name>
    <dbReference type="NCBI Taxonomy" id="1563157"/>
    <lineage>
        <taxon>Bacteria</taxon>
        <taxon>Pseudomonadati</taxon>
        <taxon>Pseudomonadota</taxon>
        <taxon>Gammaproteobacteria</taxon>
        <taxon>Pseudomonadales</taxon>
        <taxon>Pseudomonadaceae</taxon>
        <taxon>Pseudomonas</taxon>
    </lineage>
</organism>
<dbReference type="InterPro" id="IPR050237">
    <property type="entry name" value="ATP-dep_AMP-bd_enzyme"/>
</dbReference>
<dbReference type="EMBL" id="LLWH01000090">
    <property type="protein sequence ID" value="KQB54350.1"/>
    <property type="molecule type" value="Genomic_DNA"/>
</dbReference>
<evidence type="ECO:0000313" key="3">
    <source>
        <dbReference type="EMBL" id="KQB54350.1"/>
    </source>
</evidence>
<dbReference type="PROSITE" id="PS00455">
    <property type="entry name" value="AMP_BINDING"/>
    <property type="match status" value="1"/>
</dbReference>
<dbReference type="Gene3D" id="3.40.50.12780">
    <property type="entry name" value="N-terminal domain of ligase-like"/>
    <property type="match status" value="1"/>
</dbReference>
<dbReference type="AlphaFoldDB" id="A0A0Q0X3H3"/>
<dbReference type="Gene3D" id="3.30.300.30">
    <property type="match status" value="1"/>
</dbReference>
<dbReference type="PANTHER" id="PTHR43767">
    <property type="entry name" value="LONG-CHAIN-FATTY-ACID--COA LIGASE"/>
    <property type="match status" value="1"/>
</dbReference>
<dbReference type="SUPFAM" id="SSF56801">
    <property type="entry name" value="Acetyl-CoA synthetase-like"/>
    <property type="match status" value="1"/>
</dbReference>
<reference evidence="3 4" key="1">
    <citation type="submission" date="2015-10" db="EMBL/GenBank/DDBJ databases">
        <title>Pseudomonas helleri sp. nov. and Pseudomonas weihenstephanensis sp. nov., isolated from raw cows milk.</title>
        <authorList>
            <person name="Von Neubeck M."/>
            <person name="Huptas C."/>
            <person name="Wenning M."/>
            <person name="Scherer S."/>
        </authorList>
    </citation>
    <scope>NUCLEOTIDE SEQUENCE [LARGE SCALE GENOMIC DNA]</scope>
    <source>
        <strain evidence="3 4">BSTT44</strain>
    </source>
</reference>
<dbReference type="InterPro" id="IPR042099">
    <property type="entry name" value="ANL_N_sf"/>
</dbReference>
<comment type="caution">
    <text evidence="3">The sequence shown here is derived from an EMBL/GenBank/DDBJ whole genome shotgun (WGS) entry which is preliminary data.</text>
</comment>
<evidence type="ECO:0000259" key="2">
    <source>
        <dbReference type="Pfam" id="PF13193"/>
    </source>
</evidence>
<keyword evidence="4" id="KW-1185">Reference proteome</keyword>
<sequence>MMGFVPFPEKFVEHYRAKGYWQDQTLANTFQAVCRQYGDRIAVCDAQREVSYTELDHVATRLGLNLLDAGLVPGDIVVLQLGNVLEFVFVYLALQKIGVRPILALHTHRYRELRQFVELSGATATITADRSKDCDFIDIVNRVQADTTSIRRKFVLGDVADGFVSLGDLLAREPNRDASEIEAIQAAIDPCSPALFLLSGGTTGIPKMIPRSHNDYVCNSRLASKYTGIDEHSVLLDVLPIAHNLPLACPGLQGFMLCGAKVVLHASTRAEEVFSLIERFKVTHIHVVPALLIMWMNDPRVEAFNLDSVRVIQSGGQRLQPETRALTEHVLRNCTVQENFGMAEGLLMFVRLDDPLEVRRESVGRPVCEDDEILLLGEDDLPVPLGTPGELCCRGPYTLRGYFNAAEHNARAFTPDGFYRSGDMMRELPSGNYVVEGRKKDLINRGGEKISAEEIENLVLAHPAVTNVACVAMPDAVLGEKMCAFVILKPAAQLSLEDLVSYLQTHEIARFKLPERLELVDSFPLSTFGKVSKKDLVERVSAKLKIEAA</sequence>
<dbReference type="Pfam" id="PF13193">
    <property type="entry name" value="AMP-binding_C"/>
    <property type="match status" value="1"/>
</dbReference>
<keyword evidence="3" id="KW-0436">Ligase</keyword>
<dbReference type="GO" id="GO:0016878">
    <property type="term" value="F:acid-thiol ligase activity"/>
    <property type="evidence" value="ECO:0007669"/>
    <property type="project" value="UniProtKB-ARBA"/>
</dbReference>
<protein>
    <submittedName>
        <fullName evidence="3">2,3-dihydroxybenzoate-AMP ligase</fullName>
    </submittedName>
</protein>
<dbReference type="Proteomes" id="UP000050342">
    <property type="component" value="Unassembled WGS sequence"/>
</dbReference>
<dbReference type="InterPro" id="IPR045851">
    <property type="entry name" value="AMP-bd_C_sf"/>
</dbReference>
<dbReference type="InterPro" id="IPR025110">
    <property type="entry name" value="AMP-bd_C"/>
</dbReference>
<feature type="domain" description="AMP-dependent synthetase/ligase" evidence="1">
    <location>
        <begin position="30"/>
        <end position="403"/>
    </location>
</feature>
<feature type="domain" description="AMP-binding enzyme C-terminal" evidence="2">
    <location>
        <begin position="454"/>
        <end position="530"/>
    </location>
</feature>
<evidence type="ECO:0000313" key="4">
    <source>
        <dbReference type="Proteomes" id="UP000050342"/>
    </source>
</evidence>
<name>A0A0Q0X3H3_9PSED</name>
<dbReference type="InterPro" id="IPR000873">
    <property type="entry name" value="AMP-dep_synth/lig_dom"/>
</dbReference>
<dbReference type="STRING" id="1563157.AQS70_07810"/>
<dbReference type="PANTHER" id="PTHR43767:SF1">
    <property type="entry name" value="NONRIBOSOMAL PEPTIDE SYNTHASE PES1 (EUROFUNG)-RELATED"/>
    <property type="match status" value="1"/>
</dbReference>
<evidence type="ECO:0000259" key="1">
    <source>
        <dbReference type="Pfam" id="PF00501"/>
    </source>
</evidence>
<dbReference type="Pfam" id="PF00501">
    <property type="entry name" value="AMP-binding"/>
    <property type="match status" value="1"/>
</dbReference>